<sequence>MDFSLQSHTSFIGRPASDLPTPSLVLSKPVLERNIHRLQQDVQELGLSFRPHVKTLKTLEITRLMLANGLHRGLIVSTLSELRGVLPLVEEGILDEALYGLPIYPSALLHLHSMRKSHPNLNILLLIDSPQHIPIIESFNNSTPDARPWPVFIKLDVGSRRAGVDVYSPDSGPELEGLVRAVEESSAVELYGFYCHAGHSYSAKGEEEAGRALGSEVSGVLRGVKLIKNRGDDGKKRKIVLSIGSTPTAHVVRQVKQFLTEKGNVNGDVDIDVEVHAGNYPTNDLQQLSTDLINPADLAVRVLAEVCSVYPRRNEALINAGTVALSKETSAVPGFGRVVERPEWGVVRMSQEHGILGLLSGGAGDGEGKKVEDVFQVGQKVMLHCQHACITAAQHFVFYVVDGEDVVRETWVPWKGW</sequence>
<accession>A0A7R7WYZ4</accession>
<evidence type="ECO:0000256" key="13">
    <source>
        <dbReference type="ARBA" id="ARBA00075219"/>
    </source>
</evidence>
<dbReference type="Pfam" id="PF01168">
    <property type="entry name" value="Ala_racemase_N"/>
    <property type="match status" value="1"/>
</dbReference>
<dbReference type="InterPro" id="IPR001608">
    <property type="entry name" value="Ala_racemase_N"/>
</dbReference>
<dbReference type="Gene3D" id="2.40.37.20">
    <property type="entry name" value="D-serine dehydratase-like domain"/>
    <property type="match status" value="1"/>
</dbReference>
<dbReference type="AlphaFoldDB" id="A0A7R7WYZ4"/>
<protein>
    <recommendedName>
        <fullName evidence="12">D-serine dehydratase</fullName>
        <ecNumber evidence="11">4.3.1.18</ecNumber>
    </recommendedName>
    <alternativeName>
        <fullName evidence="13">D-serine deaminase</fullName>
    </alternativeName>
</protein>
<dbReference type="GO" id="GO:0008721">
    <property type="term" value="F:D-serine ammonia-lyase activity"/>
    <property type="evidence" value="ECO:0007669"/>
    <property type="project" value="UniProtKB-EC"/>
</dbReference>
<dbReference type="Proteomes" id="UP000661280">
    <property type="component" value="Chromosome 4"/>
</dbReference>
<evidence type="ECO:0000256" key="10">
    <source>
        <dbReference type="ARBA" id="ARBA00055764"/>
    </source>
</evidence>
<keyword evidence="6" id="KW-0862">Zinc</keyword>
<dbReference type="FunFam" id="3.20.20.10:FF:000016">
    <property type="entry name" value="D-serine dehydratase"/>
    <property type="match status" value="1"/>
</dbReference>
<dbReference type="SMART" id="SM01119">
    <property type="entry name" value="D-ser_dehydrat"/>
    <property type="match status" value="1"/>
</dbReference>
<evidence type="ECO:0000256" key="11">
    <source>
        <dbReference type="ARBA" id="ARBA00066349"/>
    </source>
</evidence>
<dbReference type="GO" id="GO:0046872">
    <property type="term" value="F:metal ion binding"/>
    <property type="evidence" value="ECO:0007669"/>
    <property type="project" value="UniProtKB-KW"/>
</dbReference>
<dbReference type="EMBL" id="AP024428">
    <property type="protein sequence ID" value="BCR99157.1"/>
    <property type="molecule type" value="Genomic_DNA"/>
</dbReference>
<comment type="similarity">
    <text evidence="3">Belongs to the DSD1 family.</text>
</comment>
<comment type="cofactor">
    <cofactor evidence="2">
        <name>Zn(2+)</name>
        <dbReference type="ChEBI" id="CHEBI:29105"/>
    </cofactor>
</comment>
<evidence type="ECO:0000256" key="9">
    <source>
        <dbReference type="ARBA" id="ARBA00051198"/>
    </source>
</evidence>
<evidence type="ECO:0000313" key="16">
    <source>
        <dbReference type="Proteomes" id="UP000661280"/>
    </source>
</evidence>
<dbReference type="PANTHER" id="PTHR28004:SF2">
    <property type="entry name" value="D-SERINE DEHYDRATASE"/>
    <property type="match status" value="1"/>
</dbReference>
<evidence type="ECO:0000259" key="14">
    <source>
        <dbReference type="SMART" id="SM01119"/>
    </source>
</evidence>
<dbReference type="EC" id="4.3.1.18" evidence="11"/>
<evidence type="ECO:0000256" key="1">
    <source>
        <dbReference type="ARBA" id="ARBA00001933"/>
    </source>
</evidence>
<dbReference type="InterPro" id="IPR042208">
    <property type="entry name" value="D-ser_dehydrat-like_sf"/>
</dbReference>
<dbReference type="PANTHER" id="PTHR28004">
    <property type="entry name" value="ZGC:162816-RELATED"/>
    <property type="match status" value="1"/>
</dbReference>
<keyword evidence="4" id="KW-0216">Detoxification</keyword>
<dbReference type="InterPro" id="IPR026956">
    <property type="entry name" value="D-ser_dehydrat-like_dom"/>
</dbReference>
<evidence type="ECO:0000256" key="2">
    <source>
        <dbReference type="ARBA" id="ARBA00001947"/>
    </source>
</evidence>
<dbReference type="RefSeq" id="XP_041542920.1">
    <property type="nucleotide sequence ID" value="XM_041689214.1"/>
</dbReference>
<name>A0A7R7WYZ4_ASPKA</name>
<keyword evidence="5" id="KW-0479">Metal-binding</keyword>
<feature type="domain" description="D-serine dehydratase-like" evidence="14">
    <location>
        <begin position="299"/>
        <end position="402"/>
    </location>
</feature>
<evidence type="ECO:0000256" key="5">
    <source>
        <dbReference type="ARBA" id="ARBA00022723"/>
    </source>
</evidence>
<keyword evidence="8" id="KW-0456">Lyase</keyword>
<proteinExistence type="inferred from homology"/>
<gene>
    <name evidence="15" type="ORF">AKAW2_40840A</name>
</gene>
<dbReference type="Gene3D" id="3.20.20.10">
    <property type="entry name" value="Alanine racemase"/>
    <property type="match status" value="1"/>
</dbReference>
<dbReference type="Pfam" id="PF14031">
    <property type="entry name" value="D-ser_dehydrat"/>
    <property type="match status" value="1"/>
</dbReference>
<evidence type="ECO:0000256" key="7">
    <source>
        <dbReference type="ARBA" id="ARBA00022898"/>
    </source>
</evidence>
<dbReference type="SUPFAM" id="SSF51419">
    <property type="entry name" value="PLP-binding barrel"/>
    <property type="match status" value="1"/>
</dbReference>
<dbReference type="GO" id="GO:0036088">
    <property type="term" value="P:D-serine catabolic process"/>
    <property type="evidence" value="ECO:0007669"/>
    <property type="project" value="TreeGrafter"/>
</dbReference>
<dbReference type="InterPro" id="IPR029066">
    <property type="entry name" value="PLP-binding_barrel"/>
</dbReference>
<keyword evidence="7" id="KW-0663">Pyridoxal phosphate</keyword>
<reference evidence="15" key="2">
    <citation type="submission" date="2021-02" db="EMBL/GenBank/DDBJ databases">
        <title>Aspergillus luchuensis mut. kawachii IFO 4304 genome sequence.</title>
        <authorList>
            <person name="Mori K."/>
            <person name="Kadooka C."/>
            <person name="Goto M."/>
            <person name="Futagami T."/>
        </authorList>
    </citation>
    <scope>NUCLEOTIDE SEQUENCE</scope>
    <source>
        <strain evidence="15">IFO 4308</strain>
    </source>
</reference>
<comment type="function">
    <text evidence="10">Catalyzes the conversion of D-serine to pyruvate and ammonia. May play a role in D-serine detoxification.</text>
</comment>
<evidence type="ECO:0000256" key="6">
    <source>
        <dbReference type="ARBA" id="ARBA00022833"/>
    </source>
</evidence>
<evidence type="ECO:0000256" key="4">
    <source>
        <dbReference type="ARBA" id="ARBA00022575"/>
    </source>
</evidence>
<comment type="catalytic activity">
    <reaction evidence="9">
        <text>D-serine = pyruvate + NH4(+)</text>
        <dbReference type="Rhea" id="RHEA:13977"/>
        <dbReference type="ChEBI" id="CHEBI:15361"/>
        <dbReference type="ChEBI" id="CHEBI:28938"/>
        <dbReference type="ChEBI" id="CHEBI:35247"/>
        <dbReference type="EC" id="4.3.1.18"/>
    </reaction>
    <physiologicalReaction direction="left-to-right" evidence="9">
        <dbReference type="Rhea" id="RHEA:13978"/>
    </physiologicalReaction>
</comment>
<keyword evidence="16" id="KW-1185">Reference proteome</keyword>
<reference evidence="15" key="1">
    <citation type="submission" date="2021-01" db="EMBL/GenBank/DDBJ databases">
        <authorList>
            <consortium name="Aspergillus luchuensis mut. kawachii IFO 4304 genome sequencing consortium"/>
            <person name="Kazuki M."/>
            <person name="Futagami T."/>
        </authorList>
    </citation>
    <scope>NUCLEOTIDE SEQUENCE</scope>
    <source>
        <strain evidence="15">IFO 4308</strain>
    </source>
</reference>
<dbReference type="OrthoDB" id="20198at2759"/>
<evidence type="ECO:0000256" key="12">
    <source>
        <dbReference type="ARBA" id="ARBA00069616"/>
    </source>
</evidence>
<dbReference type="KEGG" id="aluc:AKAW2_40840A"/>
<dbReference type="InterPro" id="IPR051466">
    <property type="entry name" value="D-amino_acid_metab_enzyme"/>
</dbReference>
<dbReference type="GeneID" id="64960479"/>
<dbReference type="GO" id="GO:0009636">
    <property type="term" value="P:response to toxic substance"/>
    <property type="evidence" value="ECO:0007669"/>
    <property type="project" value="UniProtKB-KW"/>
</dbReference>
<evidence type="ECO:0000256" key="3">
    <source>
        <dbReference type="ARBA" id="ARBA00005323"/>
    </source>
</evidence>
<organism evidence="15 16">
    <name type="scientific">Aspergillus kawachii</name>
    <name type="common">White koji mold</name>
    <name type="synonym">Aspergillus awamori var. kawachi</name>
    <dbReference type="NCBI Taxonomy" id="1069201"/>
    <lineage>
        <taxon>Eukaryota</taxon>
        <taxon>Fungi</taxon>
        <taxon>Dikarya</taxon>
        <taxon>Ascomycota</taxon>
        <taxon>Pezizomycotina</taxon>
        <taxon>Eurotiomycetes</taxon>
        <taxon>Eurotiomycetidae</taxon>
        <taxon>Eurotiales</taxon>
        <taxon>Aspergillaceae</taxon>
        <taxon>Aspergillus</taxon>
        <taxon>Aspergillus subgen. Circumdati</taxon>
    </lineage>
</organism>
<evidence type="ECO:0000313" key="15">
    <source>
        <dbReference type="EMBL" id="BCR99157.1"/>
    </source>
</evidence>
<evidence type="ECO:0000256" key="8">
    <source>
        <dbReference type="ARBA" id="ARBA00023239"/>
    </source>
</evidence>
<comment type="cofactor">
    <cofactor evidence="1">
        <name>pyridoxal 5'-phosphate</name>
        <dbReference type="ChEBI" id="CHEBI:597326"/>
    </cofactor>
</comment>